<reference evidence="2" key="1">
    <citation type="submission" date="2021-04" db="EMBL/GenBank/DDBJ databases">
        <title>Genome based classification of Actinospica acidithermotolerans sp. nov., an actinobacterium isolated from an Indonesian hot spring.</title>
        <authorList>
            <person name="Kusuma A.B."/>
            <person name="Putra K.E."/>
            <person name="Nafisah S."/>
            <person name="Loh J."/>
            <person name="Nouioui I."/>
            <person name="Goodfellow M."/>
        </authorList>
    </citation>
    <scope>NUCLEOTIDE SEQUENCE</scope>
    <source>
        <strain evidence="2">CSCA 57</strain>
    </source>
</reference>
<organism evidence="2 3">
    <name type="scientific">Actinospica durhamensis</name>
    <dbReference type="NCBI Taxonomy" id="1508375"/>
    <lineage>
        <taxon>Bacteria</taxon>
        <taxon>Bacillati</taxon>
        <taxon>Actinomycetota</taxon>
        <taxon>Actinomycetes</taxon>
        <taxon>Catenulisporales</taxon>
        <taxon>Actinospicaceae</taxon>
        <taxon>Actinospica</taxon>
    </lineage>
</organism>
<protein>
    <recommendedName>
        <fullName evidence="1">CATRA-Associated Small Protein domain-containing protein</fullName>
    </recommendedName>
</protein>
<comment type="caution">
    <text evidence="2">The sequence shown here is derived from an EMBL/GenBank/DDBJ whole genome shotgun (WGS) entry which is preliminary data.</text>
</comment>
<evidence type="ECO:0000313" key="2">
    <source>
        <dbReference type="EMBL" id="MBR7834094.1"/>
    </source>
</evidence>
<keyword evidence="3" id="KW-1185">Reference proteome</keyword>
<sequence length="121" mass="12886">MVDAGEESRGRLAPLVAELADEVGESRLTEKQWAVVGELVGRLEAAVASGHGLAMERALVELEGIGPFRAVKAGSVDHVAQPEPLRERLAVLVHTLQASAAAVAREGLERQHPDEQPRAAR</sequence>
<dbReference type="Proteomes" id="UP000675781">
    <property type="component" value="Unassembled WGS sequence"/>
</dbReference>
<name>A0A941EUF3_9ACTN</name>
<dbReference type="InterPro" id="IPR046924">
    <property type="entry name" value="CATASP"/>
</dbReference>
<gene>
    <name evidence="2" type="ORF">KDL01_12515</name>
</gene>
<dbReference type="AlphaFoldDB" id="A0A941EUF3"/>
<feature type="domain" description="CATRA-Associated Small Protein" evidence="1">
    <location>
        <begin position="19"/>
        <end position="98"/>
    </location>
</feature>
<dbReference type="Pfam" id="PF20271">
    <property type="entry name" value="CATASP"/>
    <property type="match status" value="1"/>
</dbReference>
<proteinExistence type="predicted"/>
<dbReference type="RefSeq" id="WP_212528616.1">
    <property type="nucleotide sequence ID" value="NZ_JAGSOG010000048.1"/>
</dbReference>
<dbReference type="EMBL" id="JAGSOG010000048">
    <property type="protein sequence ID" value="MBR7834094.1"/>
    <property type="molecule type" value="Genomic_DNA"/>
</dbReference>
<evidence type="ECO:0000259" key="1">
    <source>
        <dbReference type="Pfam" id="PF20271"/>
    </source>
</evidence>
<evidence type="ECO:0000313" key="3">
    <source>
        <dbReference type="Proteomes" id="UP000675781"/>
    </source>
</evidence>
<accession>A0A941EUF3</accession>